<dbReference type="Proteomes" id="UP001201273">
    <property type="component" value="Unassembled WGS sequence"/>
</dbReference>
<accession>A0ABS8W9V8</accession>
<dbReference type="RefSeq" id="WP_232801808.1">
    <property type="nucleotide sequence ID" value="NZ_CP170335.1"/>
</dbReference>
<evidence type="ECO:0000313" key="3">
    <source>
        <dbReference type="Proteomes" id="UP001201273"/>
    </source>
</evidence>
<organism evidence="2 3">
    <name type="scientific">Motilimonas cestriensis</name>
    <dbReference type="NCBI Taxonomy" id="2742685"/>
    <lineage>
        <taxon>Bacteria</taxon>
        <taxon>Pseudomonadati</taxon>
        <taxon>Pseudomonadota</taxon>
        <taxon>Gammaproteobacteria</taxon>
        <taxon>Alteromonadales</taxon>
        <taxon>Alteromonadales genera incertae sedis</taxon>
        <taxon>Motilimonas</taxon>
    </lineage>
</organism>
<name>A0ABS8W9V8_9GAMM</name>
<protein>
    <recommendedName>
        <fullName evidence="4">Lipoprotein</fullName>
    </recommendedName>
</protein>
<dbReference type="PROSITE" id="PS51257">
    <property type="entry name" value="PROKAR_LIPOPROTEIN"/>
    <property type="match status" value="1"/>
</dbReference>
<feature type="chain" id="PRO_5046978017" description="Lipoprotein" evidence="1">
    <location>
        <begin position="21"/>
        <end position="135"/>
    </location>
</feature>
<evidence type="ECO:0000313" key="2">
    <source>
        <dbReference type="EMBL" id="MCE2594371.1"/>
    </source>
</evidence>
<keyword evidence="1" id="KW-0732">Signal</keyword>
<sequence>MKLKVLLLCVFTLLSGCRFSEEVDAATSNVSEERVWVFAQFNVPEENDGMETYYYYGNVAKSLYEQVSNNRLSSGFVLMKQVRYWGDDDRVHDYKDAEDSGNLIFRIEDIRRIKLINQDPLLDPENKEQVAEFQQ</sequence>
<gene>
    <name evidence="2" type="ORF">K6Y31_06045</name>
</gene>
<comment type="caution">
    <text evidence="2">The sequence shown here is derived from an EMBL/GenBank/DDBJ whole genome shotgun (WGS) entry which is preliminary data.</text>
</comment>
<proteinExistence type="predicted"/>
<feature type="signal peptide" evidence="1">
    <location>
        <begin position="1"/>
        <end position="20"/>
    </location>
</feature>
<evidence type="ECO:0000256" key="1">
    <source>
        <dbReference type="SAM" id="SignalP"/>
    </source>
</evidence>
<keyword evidence="3" id="KW-1185">Reference proteome</keyword>
<reference evidence="2 3" key="1">
    <citation type="journal article" date="2022" name="Environ. Microbiol. Rep.">
        <title>Eco-phylogenetic analyses reveal divergent evolution of vitamin B12 metabolism in the marine bacterial family 'Psychromonadaceae'.</title>
        <authorList>
            <person name="Jin X."/>
            <person name="Yang Y."/>
            <person name="Cao H."/>
            <person name="Gao B."/>
            <person name="Zhao Z."/>
        </authorList>
    </citation>
    <scope>NUCLEOTIDE SEQUENCE [LARGE SCALE GENOMIC DNA]</scope>
    <source>
        <strain evidence="2 3">MKS20</strain>
    </source>
</reference>
<dbReference type="EMBL" id="JAIMJA010000005">
    <property type="protein sequence ID" value="MCE2594371.1"/>
    <property type="molecule type" value="Genomic_DNA"/>
</dbReference>
<evidence type="ECO:0008006" key="4">
    <source>
        <dbReference type="Google" id="ProtNLM"/>
    </source>
</evidence>